<dbReference type="PANTHER" id="PTHR32243:SF24">
    <property type="entry name" value="DIACETYLCHITOBIOSE UPTAKE SYSTEM PERMEASE PROTEIN NGCG"/>
    <property type="match status" value="1"/>
</dbReference>
<dbReference type="CDD" id="cd06261">
    <property type="entry name" value="TM_PBP2"/>
    <property type="match status" value="1"/>
</dbReference>
<evidence type="ECO:0000256" key="6">
    <source>
        <dbReference type="ARBA" id="ARBA00023136"/>
    </source>
</evidence>
<evidence type="ECO:0000259" key="8">
    <source>
        <dbReference type="PROSITE" id="PS50928"/>
    </source>
</evidence>
<dbReference type="InterPro" id="IPR000515">
    <property type="entry name" value="MetI-like"/>
</dbReference>
<keyword evidence="5 7" id="KW-1133">Transmembrane helix</keyword>
<dbReference type="EMBL" id="AP026709">
    <property type="protein sequence ID" value="BDQ35773.1"/>
    <property type="molecule type" value="Genomic_DNA"/>
</dbReference>
<evidence type="ECO:0000256" key="7">
    <source>
        <dbReference type="RuleBase" id="RU363032"/>
    </source>
</evidence>
<evidence type="ECO:0000256" key="2">
    <source>
        <dbReference type="ARBA" id="ARBA00022448"/>
    </source>
</evidence>
<feature type="domain" description="ABC transmembrane type-1" evidence="8">
    <location>
        <begin position="73"/>
        <end position="264"/>
    </location>
</feature>
<dbReference type="PANTHER" id="PTHR32243">
    <property type="entry name" value="MALTOSE TRANSPORT SYSTEM PERMEASE-RELATED"/>
    <property type="match status" value="1"/>
</dbReference>
<sequence length="278" mass="30928">MHKTKKTVSTLGIHIILLTYTLIALWPIFLTIINSFKSRRAIFNSPMSLPGIDTFSLKGFIKVLVRSDFEIYFMNSIIITVATLTLVLILGAMAAWALSEYEFKGNKWLGLYLAIGIMIPIRLGSVSLLQLIVDMNLTNTLTALVLVYVAQSIPLAIFILSEFMQQIPKDLKEAARCDGVSEYTIFFKVILPLTRPAIATVGVFTLVPVWNDLWFPLILAPSEQTQTITLGVQQFIGQYVTDWNAVLASLTLAIVPILIIYILLSRHLIRGITAGAVK</sequence>
<organism evidence="9 10">
    <name type="scientific">Pseudodesulfovibrio nedwellii</name>
    <dbReference type="NCBI Taxonomy" id="2973072"/>
    <lineage>
        <taxon>Bacteria</taxon>
        <taxon>Pseudomonadati</taxon>
        <taxon>Thermodesulfobacteriota</taxon>
        <taxon>Desulfovibrionia</taxon>
        <taxon>Desulfovibrionales</taxon>
        <taxon>Desulfovibrionaceae</taxon>
    </lineage>
</organism>
<feature type="transmembrane region" description="Helical" evidence="7">
    <location>
        <begin position="12"/>
        <end position="33"/>
    </location>
</feature>
<accession>A0ABM8AWH0</accession>
<keyword evidence="6 7" id="KW-0472">Membrane</keyword>
<feature type="transmembrane region" description="Helical" evidence="7">
    <location>
        <begin position="110"/>
        <end position="133"/>
    </location>
</feature>
<feature type="transmembrane region" description="Helical" evidence="7">
    <location>
        <begin position="245"/>
        <end position="264"/>
    </location>
</feature>
<dbReference type="InterPro" id="IPR035906">
    <property type="entry name" value="MetI-like_sf"/>
</dbReference>
<dbReference type="PROSITE" id="PS50928">
    <property type="entry name" value="ABC_TM1"/>
    <property type="match status" value="1"/>
</dbReference>
<comment type="subcellular location">
    <subcellularLocation>
        <location evidence="1 7">Cell membrane</location>
        <topology evidence="1 7">Multi-pass membrane protein</topology>
    </subcellularLocation>
</comment>
<dbReference type="RefSeq" id="WP_281761706.1">
    <property type="nucleotide sequence ID" value="NZ_AP026709.1"/>
</dbReference>
<feature type="transmembrane region" description="Helical" evidence="7">
    <location>
        <begin position="185"/>
        <end position="207"/>
    </location>
</feature>
<reference evidence="9 10" key="1">
    <citation type="submission" date="2022-08" db="EMBL/GenBank/DDBJ databases">
        <title>Genome Sequence of the sulphate-reducing bacterium, Pseudodesulfovibrio sp. SYK.</title>
        <authorList>
            <person name="Kondo R."/>
            <person name="Kataoka T."/>
        </authorList>
    </citation>
    <scope>NUCLEOTIDE SEQUENCE [LARGE SCALE GENOMIC DNA]</scope>
    <source>
        <strain evidence="9 10">SYK</strain>
    </source>
</reference>
<evidence type="ECO:0000256" key="3">
    <source>
        <dbReference type="ARBA" id="ARBA00022475"/>
    </source>
</evidence>
<dbReference type="Gene3D" id="1.10.3720.10">
    <property type="entry name" value="MetI-like"/>
    <property type="match status" value="1"/>
</dbReference>
<dbReference type="InterPro" id="IPR050901">
    <property type="entry name" value="BP-dep_ABC_trans_perm"/>
</dbReference>
<gene>
    <name evidence="9" type="ORF">SYK_01330</name>
</gene>
<evidence type="ECO:0000256" key="1">
    <source>
        <dbReference type="ARBA" id="ARBA00004651"/>
    </source>
</evidence>
<keyword evidence="4 7" id="KW-0812">Transmembrane</keyword>
<dbReference type="SUPFAM" id="SSF161098">
    <property type="entry name" value="MetI-like"/>
    <property type="match status" value="1"/>
</dbReference>
<evidence type="ECO:0000313" key="10">
    <source>
        <dbReference type="Proteomes" id="UP001317742"/>
    </source>
</evidence>
<name>A0ABM8AWH0_9BACT</name>
<evidence type="ECO:0000313" key="9">
    <source>
        <dbReference type="EMBL" id="BDQ35773.1"/>
    </source>
</evidence>
<proteinExistence type="inferred from homology"/>
<dbReference type="Pfam" id="PF00528">
    <property type="entry name" value="BPD_transp_1"/>
    <property type="match status" value="1"/>
</dbReference>
<feature type="transmembrane region" description="Helical" evidence="7">
    <location>
        <begin position="145"/>
        <end position="164"/>
    </location>
</feature>
<comment type="similarity">
    <text evidence="7">Belongs to the binding-protein-dependent transport system permease family.</text>
</comment>
<keyword evidence="3" id="KW-1003">Cell membrane</keyword>
<evidence type="ECO:0000256" key="5">
    <source>
        <dbReference type="ARBA" id="ARBA00022989"/>
    </source>
</evidence>
<dbReference type="Proteomes" id="UP001317742">
    <property type="component" value="Chromosome"/>
</dbReference>
<protein>
    <submittedName>
        <fullName evidence="9">Sugar ABC transporter permease</fullName>
    </submittedName>
</protein>
<feature type="transmembrane region" description="Helical" evidence="7">
    <location>
        <begin position="72"/>
        <end position="98"/>
    </location>
</feature>
<keyword evidence="2 7" id="KW-0813">Transport</keyword>
<keyword evidence="10" id="KW-1185">Reference proteome</keyword>
<evidence type="ECO:0000256" key="4">
    <source>
        <dbReference type="ARBA" id="ARBA00022692"/>
    </source>
</evidence>